<proteinExistence type="predicted"/>
<sequence length="339" mass="36912">MEHAQVPLAKDSIHNIKDLPEGSTFEWKDSKIPDTSKHGEKKGVVTVTYQDRSTEDVEVTITVNPKDFTPVVPREKVPVKTPDNLTQVEQDKVKENVKKANPGKDVIVASDGNVTITDPETNVTHNIPRDELLFAYAKGEPEVLENPEFNGGVNTPDSPIHEVPEFKGGVSGELPNPVEVPKVQLIITKWIDENGNELKPADAKAPSVPGEANGVFEHGEIEGYVFVRTETKGDVVTHIFRKVSPARPTGDGQQRPTTPSADTNRRPDTATPAELPATQPAEQPSQTVDDQVVPYQNQAVLPNTGTQEDRANGALGFLSLLGAFGLLFAKKKKDDEEEA</sequence>
<dbReference type="InterPro" id="IPR049964">
    <property type="entry name" value="NanA_rpt"/>
</dbReference>
<feature type="domain" description="Gram-positive cocci surface proteins LPxTG" evidence="6">
    <location>
        <begin position="295"/>
        <end position="335"/>
    </location>
</feature>
<evidence type="ECO:0000259" key="6">
    <source>
        <dbReference type="Pfam" id="PF00746"/>
    </source>
</evidence>
<dbReference type="InterPro" id="IPR059115">
    <property type="entry name" value="Rib"/>
</dbReference>
<evidence type="ECO:0000313" key="9">
    <source>
        <dbReference type="EMBL" id="EFO01045.1"/>
    </source>
</evidence>
<feature type="compositionally biased region" description="Basic and acidic residues" evidence="5">
    <location>
        <begin position="11"/>
        <end position="39"/>
    </location>
</feature>
<evidence type="ECO:0000256" key="2">
    <source>
        <dbReference type="ARBA" id="ARBA00022525"/>
    </source>
</evidence>
<evidence type="ECO:0000259" key="7">
    <source>
        <dbReference type="Pfam" id="PF08428"/>
    </source>
</evidence>
<evidence type="ECO:0000256" key="1">
    <source>
        <dbReference type="ARBA" id="ARBA00022512"/>
    </source>
</evidence>
<evidence type="ECO:0000259" key="8">
    <source>
        <dbReference type="Pfam" id="PF18938"/>
    </source>
</evidence>
<feature type="compositionally biased region" description="Polar residues" evidence="5">
    <location>
        <begin position="251"/>
        <end position="262"/>
    </location>
</feature>
<dbReference type="Proteomes" id="UP000003316">
    <property type="component" value="Unassembled WGS sequence"/>
</dbReference>
<feature type="region of interest" description="Disordered" evidence="5">
    <location>
        <begin position="1"/>
        <end position="39"/>
    </location>
</feature>
<keyword evidence="2" id="KW-0964">Secreted</keyword>
<evidence type="ECO:0000256" key="3">
    <source>
        <dbReference type="ARBA" id="ARBA00022729"/>
    </source>
</evidence>
<dbReference type="AlphaFoldDB" id="E1LR30"/>
<keyword evidence="1" id="KW-0134">Cell wall</keyword>
<gene>
    <name evidence="9" type="ORF">SMSK597_0432</name>
</gene>
<dbReference type="EMBL" id="AEDV01000023">
    <property type="protein sequence ID" value="EFO01045.1"/>
    <property type="molecule type" value="Genomic_DNA"/>
</dbReference>
<evidence type="ECO:0000256" key="5">
    <source>
        <dbReference type="SAM" id="MobiDB-lite"/>
    </source>
</evidence>
<dbReference type="InterPro" id="IPR044024">
    <property type="entry name" value="aRib"/>
</dbReference>
<dbReference type="InterPro" id="IPR027579">
    <property type="entry name" value="SSSPR51_Rpt"/>
</dbReference>
<accession>E1LR30</accession>
<dbReference type="NCBIfam" id="NF043031">
    <property type="entry name" value="SIALI-17"/>
    <property type="match status" value="1"/>
</dbReference>
<dbReference type="Pfam" id="PF18938">
    <property type="entry name" value="aRib"/>
    <property type="match status" value="1"/>
</dbReference>
<organism evidence="9 10">
    <name type="scientific">Streptococcus mitis SK597</name>
    <dbReference type="NCBI Taxonomy" id="585204"/>
    <lineage>
        <taxon>Bacteria</taxon>
        <taxon>Bacillati</taxon>
        <taxon>Bacillota</taxon>
        <taxon>Bacilli</taxon>
        <taxon>Lactobacillales</taxon>
        <taxon>Streptococcaceae</taxon>
        <taxon>Streptococcus</taxon>
        <taxon>Streptococcus mitis group</taxon>
    </lineage>
</organism>
<protein>
    <submittedName>
        <fullName evidence="9">LPXTG-motif cell wall anchor domain protein</fullName>
    </submittedName>
</protein>
<feature type="domain" description="Rib" evidence="7">
    <location>
        <begin position="6"/>
        <end position="64"/>
    </location>
</feature>
<dbReference type="Pfam" id="PF08428">
    <property type="entry name" value="Rib"/>
    <property type="match status" value="1"/>
</dbReference>
<evidence type="ECO:0000313" key="10">
    <source>
        <dbReference type="Proteomes" id="UP000003316"/>
    </source>
</evidence>
<comment type="caution">
    <text evidence="9">The sequence shown here is derived from an EMBL/GenBank/DDBJ whole genome shotgun (WGS) entry which is preliminary data.</text>
</comment>
<keyword evidence="4" id="KW-0572">Peptidoglycan-anchor</keyword>
<dbReference type="NCBIfam" id="TIGR04308">
    <property type="entry name" value="repeat_SSSPR51"/>
    <property type="match status" value="1"/>
</dbReference>
<keyword evidence="3" id="KW-0732">Signal</keyword>
<dbReference type="Gene3D" id="3.10.20.890">
    <property type="match status" value="1"/>
</dbReference>
<dbReference type="InterPro" id="IPR012706">
    <property type="entry name" value="Rib_alpha_Esp_rpt"/>
</dbReference>
<feature type="domain" description="Atypical Rib" evidence="8">
    <location>
        <begin position="69"/>
        <end position="132"/>
    </location>
</feature>
<reference evidence="9 10" key="1">
    <citation type="submission" date="2010-09" db="EMBL/GenBank/DDBJ databases">
        <authorList>
            <person name="Daugherty S.C."/>
            <person name="Tallon L.J."/>
            <person name="Jones K.M."/>
            <person name="Liu X."/>
            <person name="Kilian M."/>
            <person name="Tettelin H."/>
        </authorList>
    </citation>
    <scope>NUCLEOTIDE SEQUENCE [LARGE SCALE GENOMIC DNA]</scope>
    <source>
        <strain evidence="9 10">SK597</strain>
    </source>
</reference>
<name>E1LR30_STRMT</name>
<dbReference type="Pfam" id="PF00746">
    <property type="entry name" value="Gram_pos_anchor"/>
    <property type="match status" value="1"/>
</dbReference>
<feature type="region of interest" description="Disordered" evidence="5">
    <location>
        <begin position="241"/>
        <end position="288"/>
    </location>
</feature>
<dbReference type="NCBIfam" id="TIGR02331">
    <property type="entry name" value="rib_alpha"/>
    <property type="match status" value="1"/>
</dbReference>
<dbReference type="Pfam" id="PF18877">
    <property type="entry name" value="SSSPR-51"/>
    <property type="match status" value="1"/>
</dbReference>
<evidence type="ECO:0000256" key="4">
    <source>
        <dbReference type="ARBA" id="ARBA00023088"/>
    </source>
</evidence>
<dbReference type="InterPro" id="IPR019931">
    <property type="entry name" value="LPXTG_anchor"/>
</dbReference>
<dbReference type="NCBIfam" id="TIGR01167">
    <property type="entry name" value="LPXTG_anchor"/>
    <property type="match status" value="1"/>
</dbReference>